<evidence type="ECO:0000313" key="2">
    <source>
        <dbReference type="WBParaSite" id="EN70_7576"/>
    </source>
</evidence>
<proteinExistence type="predicted"/>
<protein>
    <submittedName>
        <fullName evidence="2">Uncharacterized protein</fullName>
    </submittedName>
</protein>
<keyword evidence="1" id="KW-1185">Reference proteome</keyword>
<reference evidence="2" key="2">
    <citation type="submission" date="2016-11" db="UniProtKB">
        <authorList>
            <consortium name="WormBaseParasite"/>
        </authorList>
    </citation>
    <scope>IDENTIFICATION</scope>
</reference>
<dbReference type="WBParaSite" id="EN70_7576">
    <property type="protein sequence ID" value="EN70_7576"/>
    <property type="gene ID" value="EN70_7576"/>
</dbReference>
<organism evidence="1 2">
    <name type="scientific">Loa loa</name>
    <name type="common">Eye worm</name>
    <name type="synonym">Filaria loa</name>
    <dbReference type="NCBI Taxonomy" id="7209"/>
    <lineage>
        <taxon>Eukaryota</taxon>
        <taxon>Metazoa</taxon>
        <taxon>Ecdysozoa</taxon>
        <taxon>Nematoda</taxon>
        <taxon>Chromadorea</taxon>
        <taxon>Rhabditida</taxon>
        <taxon>Spirurina</taxon>
        <taxon>Spiruromorpha</taxon>
        <taxon>Filarioidea</taxon>
        <taxon>Onchocercidae</taxon>
        <taxon>Loa</taxon>
    </lineage>
</organism>
<dbReference type="AlphaFoldDB" id="A0A1I7VY61"/>
<reference evidence="1" key="1">
    <citation type="submission" date="2012-04" db="EMBL/GenBank/DDBJ databases">
        <title>The Genome Sequence of Loa loa.</title>
        <authorList>
            <consortium name="The Broad Institute Genome Sequencing Platform"/>
            <consortium name="Broad Institute Genome Sequencing Center for Infectious Disease"/>
            <person name="Nutman T.B."/>
            <person name="Fink D.L."/>
            <person name="Russ C."/>
            <person name="Young S."/>
            <person name="Zeng Q."/>
            <person name="Gargeya S."/>
            <person name="Alvarado L."/>
            <person name="Berlin A."/>
            <person name="Chapman S.B."/>
            <person name="Chen Z."/>
            <person name="Freedman E."/>
            <person name="Gellesch M."/>
            <person name="Goldberg J."/>
            <person name="Griggs A."/>
            <person name="Gujja S."/>
            <person name="Heilman E.R."/>
            <person name="Heiman D."/>
            <person name="Howarth C."/>
            <person name="Mehta T."/>
            <person name="Neiman D."/>
            <person name="Pearson M."/>
            <person name="Roberts A."/>
            <person name="Saif S."/>
            <person name="Shea T."/>
            <person name="Shenoy N."/>
            <person name="Sisk P."/>
            <person name="Stolte C."/>
            <person name="Sykes S."/>
            <person name="White J."/>
            <person name="Yandava C."/>
            <person name="Haas B."/>
            <person name="Henn M.R."/>
            <person name="Nusbaum C."/>
            <person name="Birren B."/>
        </authorList>
    </citation>
    <scope>NUCLEOTIDE SEQUENCE [LARGE SCALE GENOMIC DNA]</scope>
</reference>
<dbReference type="Proteomes" id="UP000095285">
    <property type="component" value="Unassembled WGS sequence"/>
</dbReference>
<sequence>MSRLLKCCRNAFGAMEISNGDGKGKQTTVTSSGGRRLQVVLGHERIDLCFQGKRQIQMERYLRVYFNTGHQRLPLT</sequence>
<name>A0A1I7VY61_LOALO</name>
<accession>A0A1I7VY61</accession>
<evidence type="ECO:0000313" key="1">
    <source>
        <dbReference type="Proteomes" id="UP000095285"/>
    </source>
</evidence>